<dbReference type="GO" id="GO:0032259">
    <property type="term" value="P:methylation"/>
    <property type="evidence" value="ECO:0007669"/>
    <property type="project" value="UniProtKB-KW"/>
</dbReference>
<evidence type="ECO:0000259" key="1">
    <source>
        <dbReference type="Pfam" id="PF05175"/>
    </source>
</evidence>
<keyword evidence="2" id="KW-0808">Transferase</keyword>
<proteinExistence type="predicted"/>
<dbReference type="Gene3D" id="3.40.50.150">
    <property type="entry name" value="Vaccinia Virus protein VP39"/>
    <property type="match status" value="1"/>
</dbReference>
<evidence type="ECO:0000313" key="3">
    <source>
        <dbReference type="Proteomes" id="UP000530514"/>
    </source>
</evidence>
<sequence>METLMQRLQFFLRFTKSPAAIGSVTPSSRFLVHTLIKPVNWARAKVVVELGAGTGVVTLEIERNLNSDGQAVIFESDPKLSLWLKRNHPALIHCSDARFLVQELEKRRLGQADAIISCLPFANFSATLRREIMDGIKNVLAPNGVFIQFQYSLQLKPLLQSCFQQVDIQFVPFNLPPAFVYICQGR</sequence>
<dbReference type="InterPro" id="IPR029063">
    <property type="entry name" value="SAM-dependent_MTases_sf"/>
</dbReference>
<dbReference type="OrthoDB" id="9805585at2"/>
<feature type="domain" description="Methyltransferase small" evidence="1">
    <location>
        <begin position="24"/>
        <end position="167"/>
    </location>
</feature>
<dbReference type="GO" id="GO:0008168">
    <property type="term" value="F:methyltransferase activity"/>
    <property type="evidence" value="ECO:0007669"/>
    <property type="project" value="UniProtKB-KW"/>
</dbReference>
<organism evidence="2 3">
    <name type="scientific">Thermoactinomyces daqus</name>
    <dbReference type="NCBI Taxonomy" id="1329516"/>
    <lineage>
        <taxon>Bacteria</taxon>
        <taxon>Bacillati</taxon>
        <taxon>Bacillota</taxon>
        <taxon>Bacilli</taxon>
        <taxon>Bacillales</taxon>
        <taxon>Thermoactinomycetaceae</taxon>
        <taxon>Thermoactinomyces</taxon>
    </lineage>
</organism>
<keyword evidence="2" id="KW-0489">Methyltransferase</keyword>
<protein>
    <submittedName>
        <fullName evidence="2">Methyltransferase</fullName>
    </submittedName>
</protein>
<name>A0A7W2AI30_9BACL</name>
<dbReference type="AlphaFoldDB" id="A0A7W2AI30"/>
<dbReference type="InterPro" id="IPR007848">
    <property type="entry name" value="Small_mtfrase_dom"/>
</dbReference>
<dbReference type="SUPFAM" id="SSF53335">
    <property type="entry name" value="S-adenosyl-L-methionine-dependent methyltransferases"/>
    <property type="match status" value="1"/>
</dbReference>
<evidence type="ECO:0000313" key="2">
    <source>
        <dbReference type="EMBL" id="MBA4543807.1"/>
    </source>
</evidence>
<comment type="caution">
    <text evidence="2">The sequence shown here is derived from an EMBL/GenBank/DDBJ whole genome shotgun (WGS) entry which is preliminary data.</text>
</comment>
<dbReference type="Proteomes" id="UP000530514">
    <property type="component" value="Unassembled WGS sequence"/>
</dbReference>
<gene>
    <name evidence="2" type="ORF">H1164_13000</name>
</gene>
<dbReference type="EMBL" id="JACEIP010000022">
    <property type="protein sequence ID" value="MBA4543807.1"/>
    <property type="molecule type" value="Genomic_DNA"/>
</dbReference>
<accession>A0A7W2AI30</accession>
<dbReference type="RefSeq" id="WP_033099986.1">
    <property type="nucleotide sequence ID" value="NZ_JACEIP010000022.1"/>
</dbReference>
<reference evidence="2 3" key="1">
    <citation type="submission" date="2020-07" db="EMBL/GenBank/DDBJ databases">
        <authorList>
            <person name="Feng H."/>
        </authorList>
    </citation>
    <scope>NUCLEOTIDE SEQUENCE [LARGE SCALE GENOMIC DNA]</scope>
    <source>
        <strain evidence="3">s-11</strain>
    </source>
</reference>
<dbReference type="Pfam" id="PF05175">
    <property type="entry name" value="MTS"/>
    <property type="match status" value="1"/>
</dbReference>
<dbReference type="CDD" id="cd02440">
    <property type="entry name" value="AdoMet_MTases"/>
    <property type="match status" value="1"/>
</dbReference>
<keyword evidence="3" id="KW-1185">Reference proteome</keyword>